<dbReference type="Pfam" id="PF13456">
    <property type="entry name" value="RVT_3"/>
    <property type="match status" value="1"/>
</dbReference>
<accession>A0A1W0W3W7</accession>
<feature type="domain" description="Reverse transcriptase zinc-binding" evidence="2">
    <location>
        <begin position="16"/>
        <end position="83"/>
    </location>
</feature>
<dbReference type="CDD" id="cd06222">
    <property type="entry name" value="RNase_H_like"/>
    <property type="match status" value="1"/>
</dbReference>
<evidence type="ECO:0000259" key="2">
    <source>
        <dbReference type="Pfam" id="PF13966"/>
    </source>
</evidence>
<dbReference type="Proteomes" id="UP000000768">
    <property type="component" value="Chromosome 2"/>
</dbReference>
<evidence type="ECO:0000259" key="1">
    <source>
        <dbReference type="Pfam" id="PF13456"/>
    </source>
</evidence>
<proteinExistence type="predicted"/>
<evidence type="ECO:0008006" key="5">
    <source>
        <dbReference type="Google" id="ProtNLM"/>
    </source>
</evidence>
<evidence type="ECO:0000313" key="4">
    <source>
        <dbReference type="Proteomes" id="UP000000768"/>
    </source>
</evidence>
<dbReference type="Pfam" id="PF13966">
    <property type="entry name" value="zf-RVT"/>
    <property type="match status" value="1"/>
</dbReference>
<gene>
    <name evidence="3" type="ORF">SORBI_3002G141050</name>
</gene>
<dbReference type="InParanoid" id="A0A1W0W3W7"/>
<keyword evidence="4" id="KW-1185">Reference proteome</keyword>
<dbReference type="EMBL" id="CM000761">
    <property type="protein sequence ID" value="OQU89062.1"/>
    <property type="molecule type" value="Genomic_DNA"/>
</dbReference>
<organism evidence="3 4">
    <name type="scientific">Sorghum bicolor</name>
    <name type="common">Sorghum</name>
    <name type="synonym">Sorghum vulgare</name>
    <dbReference type="NCBI Taxonomy" id="4558"/>
    <lineage>
        <taxon>Eukaryota</taxon>
        <taxon>Viridiplantae</taxon>
        <taxon>Streptophyta</taxon>
        <taxon>Embryophyta</taxon>
        <taxon>Tracheophyta</taxon>
        <taxon>Spermatophyta</taxon>
        <taxon>Magnoliopsida</taxon>
        <taxon>Liliopsida</taxon>
        <taxon>Poales</taxon>
        <taxon>Poaceae</taxon>
        <taxon>PACMAD clade</taxon>
        <taxon>Panicoideae</taxon>
        <taxon>Andropogonodae</taxon>
        <taxon>Andropogoneae</taxon>
        <taxon>Sorghinae</taxon>
        <taxon>Sorghum</taxon>
    </lineage>
</organism>
<dbReference type="InterPro" id="IPR012337">
    <property type="entry name" value="RNaseH-like_sf"/>
</dbReference>
<dbReference type="GO" id="GO:0003676">
    <property type="term" value="F:nucleic acid binding"/>
    <property type="evidence" value="ECO:0007669"/>
    <property type="project" value="InterPro"/>
</dbReference>
<reference evidence="4" key="2">
    <citation type="journal article" date="2018" name="Plant J.">
        <title>The Sorghum bicolor reference genome: improved assembly, gene annotations, a transcriptome atlas, and signatures of genome organization.</title>
        <authorList>
            <person name="McCormick R.F."/>
            <person name="Truong S.K."/>
            <person name="Sreedasyam A."/>
            <person name="Jenkins J."/>
            <person name="Shu S."/>
            <person name="Sims D."/>
            <person name="Kennedy M."/>
            <person name="Amirebrahimi M."/>
            <person name="Weers B.D."/>
            <person name="McKinley B."/>
            <person name="Mattison A."/>
            <person name="Morishige D.T."/>
            <person name="Grimwood J."/>
            <person name="Schmutz J."/>
            <person name="Mullet J.E."/>
        </authorList>
    </citation>
    <scope>NUCLEOTIDE SEQUENCE [LARGE SCALE GENOMIC DNA]</scope>
    <source>
        <strain evidence="4">cv. BTx623</strain>
    </source>
</reference>
<dbReference type="PANTHER" id="PTHR47074">
    <property type="entry name" value="BNAC02G40300D PROTEIN"/>
    <property type="match status" value="1"/>
</dbReference>
<evidence type="ECO:0000313" key="3">
    <source>
        <dbReference type="EMBL" id="OQU89062.1"/>
    </source>
</evidence>
<dbReference type="Gene3D" id="3.30.420.10">
    <property type="entry name" value="Ribonuclease H-like superfamily/Ribonuclease H"/>
    <property type="match status" value="1"/>
</dbReference>
<reference evidence="3 4" key="1">
    <citation type="journal article" date="2009" name="Nature">
        <title>The Sorghum bicolor genome and the diversification of grasses.</title>
        <authorList>
            <person name="Paterson A.H."/>
            <person name="Bowers J.E."/>
            <person name="Bruggmann R."/>
            <person name="Dubchak I."/>
            <person name="Grimwood J."/>
            <person name="Gundlach H."/>
            <person name="Haberer G."/>
            <person name="Hellsten U."/>
            <person name="Mitros T."/>
            <person name="Poliakov A."/>
            <person name="Schmutz J."/>
            <person name="Spannagl M."/>
            <person name="Tang H."/>
            <person name="Wang X."/>
            <person name="Wicker T."/>
            <person name="Bharti A.K."/>
            <person name="Chapman J."/>
            <person name="Feltus F.A."/>
            <person name="Gowik U."/>
            <person name="Grigoriev I.V."/>
            <person name="Lyons E."/>
            <person name="Maher C.A."/>
            <person name="Martis M."/>
            <person name="Narechania A."/>
            <person name="Otillar R.P."/>
            <person name="Penning B.W."/>
            <person name="Salamov A.A."/>
            <person name="Wang Y."/>
            <person name="Zhang L."/>
            <person name="Carpita N.C."/>
            <person name="Freeling M."/>
            <person name="Gingle A.R."/>
            <person name="Hash C.T."/>
            <person name="Keller B."/>
            <person name="Klein P."/>
            <person name="Kresovich S."/>
            <person name="McCann M.C."/>
            <person name="Ming R."/>
            <person name="Peterson D.G."/>
            <person name="Mehboob-ur-Rahman"/>
            <person name="Ware D."/>
            <person name="Westhoff P."/>
            <person name="Mayer K.F."/>
            <person name="Messing J."/>
            <person name="Rokhsar D.S."/>
        </authorList>
    </citation>
    <scope>NUCLEOTIDE SEQUENCE [LARGE SCALE GENOMIC DNA]</scope>
    <source>
        <strain evidence="4">cv. BTx623</strain>
    </source>
</reference>
<dbReference type="InterPro" id="IPR036397">
    <property type="entry name" value="RNaseH_sf"/>
</dbReference>
<dbReference type="Gramene" id="OQU89062">
    <property type="protein sequence ID" value="OQU89062"/>
    <property type="gene ID" value="SORBI_3002G141050"/>
</dbReference>
<dbReference type="PANTHER" id="PTHR47074:SF11">
    <property type="entry name" value="REVERSE TRANSCRIPTASE-LIKE PROTEIN"/>
    <property type="match status" value="1"/>
</dbReference>
<dbReference type="InterPro" id="IPR026960">
    <property type="entry name" value="RVT-Znf"/>
</dbReference>
<dbReference type="SUPFAM" id="SSF53098">
    <property type="entry name" value="Ribonuclease H-like"/>
    <property type="match status" value="1"/>
</dbReference>
<feature type="domain" description="RNase H type-1" evidence="1">
    <location>
        <begin position="162"/>
        <end position="232"/>
    </location>
</feature>
<name>A0A1W0W3W7_SORBI</name>
<dbReference type="STRING" id="4558.A0A1W0W3W7"/>
<dbReference type="InterPro" id="IPR002156">
    <property type="entry name" value="RNaseH_domain"/>
</dbReference>
<dbReference type="GO" id="GO:0004523">
    <property type="term" value="F:RNA-DNA hybrid ribonuclease activity"/>
    <property type="evidence" value="ECO:0007669"/>
    <property type="project" value="InterPro"/>
</dbReference>
<sequence length="243" mass="27535">MGGWDIGRRGSVAAPFPWHKIWQLKVTNKVQIFLWLFIHNSLPLRRTLKRRRIKTETLCPMCNKLDEDCGHLFFKCKGARECWRALHMEELRCTLANCGSGMEVEMKIWEQLSDTQLKIVVWLWNWWTARNKTNAGDECYLFGSHVVQPKWKPPHEDLYKLNVDAAFSASTKMGGWGYVARDNTGAVLDIGAGFIQRAASALHAEAMAAYQDLSRAAHIGMTRVQLEMDASNLGKGKSLGLGL</sequence>
<dbReference type="AlphaFoldDB" id="A0A1W0W3W7"/>
<protein>
    <recommendedName>
        <fullName evidence="5">Reverse transcriptase zinc-binding domain-containing protein</fullName>
    </recommendedName>
</protein>
<dbReference type="OMA" id="SEWIHEC"/>
<dbReference type="InterPro" id="IPR044730">
    <property type="entry name" value="RNase_H-like_dom_plant"/>
</dbReference>
<dbReference type="InterPro" id="IPR052929">
    <property type="entry name" value="RNase_H-like_EbsB-rel"/>
</dbReference>